<evidence type="ECO:0000313" key="2">
    <source>
        <dbReference type="Proteomes" id="UP000805649"/>
    </source>
</evidence>
<gene>
    <name evidence="1" type="ORF">CTRU02_210106</name>
</gene>
<accession>A0ACC3YUD6</accession>
<evidence type="ECO:0000313" key="1">
    <source>
        <dbReference type="EMBL" id="KAL0935515.1"/>
    </source>
</evidence>
<comment type="caution">
    <text evidence="1">The sequence shown here is derived from an EMBL/GenBank/DDBJ whole genome shotgun (WGS) entry which is preliminary data.</text>
</comment>
<name>A0ACC3YUD6_COLTU</name>
<dbReference type="Proteomes" id="UP000805649">
    <property type="component" value="Unassembled WGS sequence"/>
</dbReference>
<organism evidence="1 2">
    <name type="scientific">Colletotrichum truncatum</name>
    <name type="common">Anthracnose fungus</name>
    <name type="synonym">Colletotrichum capsici</name>
    <dbReference type="NCBI Taxonomy" id="5467"/>
    <lineage>
        <taxon>Eukaryota</taxon>
        <taxon>Fungi</taxon>
        <taxon>Dikarya</taxon>
        <taxon>Ascomycota</taxon>
        <taxon>Pezizomycotina</taxon>
        <taxon>Sordariomycetes</taxon>
        <taxon>Hypocreomycetidae</taxon>
        <taxon>Glomerellales</taxon>
        <taxon>Glomerellaceae</taxon>
        <taxon>Colletotrichum</taxon>
        <taxon>Colletotrichum truncatum species complex</taxon>
    </lineage>
</organism>
<dbReference type="EMBL" id="VUJX02000006">
    <property type="protein sequence ID" value="KAL0935515.1"/>
    <property type="molecule type" value="Genomic_DNA"/>
</dbReference>
<protein>
    <submittedName>
        <fullName evidence="1">Het domain-containing protein</fullName>
    </submittedName>
</protein>
<keyword evidence="2" id="KW-1185">Reference proteome</keyword>
<reference evidence="1 2" key="1">
    <citation type="journal article" date="2020" name="Phytopathology">
        <title>Genome Sequence Resources of Colletotrichum truncatum, C. plurivorum, C. musicola, and C. sojae: Four Species Pathogenic to Soybean (Glycine max).</title>
        <authorList>
            <person name="Rogerio F."/>
            <person name="Boufleur T.R."/>
            <person name="Ciampi-Guillardi M."/>
            <person name="Sukno S.A."/>
            <person name="Thon M.R."/>
            <person name="Massola Junior N.S."/>
            <person name="Baroncelli R."/>
        </authorList>
    </citation>
    <scope>NUCLEOTIDE SEQUENCE [LARGE SCALE GENOMIC DNA]</scope>
    <source>
        <strain evidence="1 2">CMES1059</strain>
    </source>
</reference>
<sequence length="606" mass="67805">MRLLNTSTLRLSEFIGDVPRYAILSHTWAEDEVLFRDLEKYPSATAGWAKVQAACKLARSKGHAWIWIDTCCIDKSSSAELSEAINSMYKWYQEAVVCFAYLADVPYYEHGTVARTAALANSRWFTRGWTLQELLAPVEVYFYSSDWRLISSRKELRSDIEEITGIEAAYLSGPWNTNVSNASVAQRMCWASTRKTTRIEDIAYCLLGIFRVNMPLIYGEGLNAFKRLQEAILREYDDQSIFAWGHLQDSFDSLLTPPGTPLLADGPWWFEKAGDIVPFWTPNVDARLRIEHDGVTFTTPLWKEAATSWISSWDASVLAPLQCRRRSDPLNCIAIRLSIANQGTKMSPQSSVLTCFRQSVSLYPITRRAWLERNLCQAFVNYSGVYKDLMVETIADKGCVVRTLPRGYTAMEVCTHLCDHVRRPHDGSETKSIIPVPGGFKLETTTRNYGLAHPAVVRLKGPSLPDLALVLQFQYLSEPNPNGGPDDVIWPDSPGWMINRVVVAPEALSTREIAIIAGEESKAWTVSEIRGLTGWGKASSGVPAAYSILNRGILELFTGFSLSLTQDAAYGPYLFLVDVADPNGENVSLEATHRGQFCPLRGQEIK</sequence>
<proteinExistence type="predicted"/>